<keyword evidence="2" id="KW-0378">Hydrolase</keyword>
<sequence>MELQFETLEYQLQAVNATVNLFVGQPNAATEFSLKAQNDMRFVPNLGLQISDEQLQQNLANLQNRQKIDRTLLVEQGKNFTVEMETGTGKTYVYLRTIFELNRQYGWQKFVIVVPSVAIREGVLHTLETTKSHFNTVFDNPSVNQKFEYKSNQTSRLKSFASANHIEILVMNIDAFTKESNVINTVNESGDAPIFYIQQANPIVIIDEPQNMETEIRRNAIESLSPLFTLRYSATHKNAYNPIFSLNPVQAYEMGIVKQIEVDSVLAENEVNGAYLSLKEIKTGAKSWSAKIEILFNDKKAMKKKVISVKPNQDLYELSNQNEMYRSGFILSAEWIPIAKWLASPTAHKFFKGRNIPNLKKMCKKCRFRRTIGEHLQKDKILRPLGIKVLSLFFIDKVDNYRPSAQSPTGGKFAKWFEEIYLELAKEEPQGVHNGYLSQDKKGVAKDTNGTTQADNETYQLIMRDKEKLLSLENPLRFIFSHSALKEGWDNPNVFQICTLNDTASEMKKRQQIGRGLRLPVNQQGLRIYDRHLNTLTIIANESYQQFAATLQREIEEDCGVQFAKSNVKKREDKKAVRYRKDFSLHPEFAAIWERIKHQTTYRVDFSNAELIESAVDKIRKMPDIEATKIKHSTVKLEMNETGISTNYRSSNETAVNTQWAIPDLLSEIQKKTGLTRATLCKILQKSDRLQEVFRNPQRFIDLIAEKINLALQLILTDGVEYHKIAGKTYEMTLFGDFDFYLNQYTFEVQDKTKTIYEDYIALDSQTENIFARHCESSEQVEFYFKLPKRFKIPTPLGSYNPDWAVVFKGENKIYLVAETKNTGKGIQAGVDEEKLDESERMKIDYARKHFKGLQRDYKDLDYRVVQKVEELSAEYCKI</sequence>
<dbReference type="InterPro" id="IPR050742">
    <property type="entry name" value="Helicase_Restrict-Modif_Enz"/>
</dbReference>
<dbReference type="AlphaFoldDB" id="Q9X2V4"/>
<proteinExistence type="predicted"/>
<keyword evidence="2" id="KW-0255">Endonuclease</keyword>
<dbReference type="Gene3D" id="3.40.50.300">
    <property type="entry name" value="P-loop containing nucleotide triphosphate hydrolases"/>
    <property type="match status" value="2"/>
</dbReference>
<keyword evidence="2" id="KW-0540">Nuclease</keyword>
<evidence type="ECO:0000313" key="2">
    <source>
        <dbReference type="EMBL" id="AAD20953.1"/>
    </source>
</evidence>
<dbReference type="InterPro" id="IPR014001">
    <property type="entry name" value="Helicase_ATP-bd"/>
</dbReference>
<dbReference type="PANTHER" id="PTHR47396:SF1">
    <property type="entry name" value="ATP-DEPENDENT HELICASE IRC3-RELATED"/>
    <property type="match status" value="1"/>
</dbReference>
<evidence type="ECO:0000259" key="1">
    <source>
        <dbReference type="PROSITE" id="PS51192"/>
    </source>
</evidence>
<dbReference type="InterPro" id="IPR045572">
    <property type="entry name" value="RE_endonuc_C"/>
</dbReference>
<organism evidence="2">
    <name type="scientific">Mannheimia haemolytica</name>
    <name type="common">Pasteurella haemolytica</name>
    <dbReference type="NCBI Taxonomy" id="75985"/>
    <lineage>
        <taxon>Bacteria</taxon>
        <taxon>Pseudomonadati</taxon>
        <taxon>Pseudomonadota</taxon>
        <taxon>Gammaproteobacteria</taxon>
        <taxon>Pasteurellales</taxon>
        <taxon>Pasteurellaceae</taxon>
        <taxon>Mannheimia</taxon>
    </lineage>
</organism>
<feature type="domain" description="Helicase ATP-binding" evidence="1">
    <location>
        <begin position="71"/>
        <end position="254"/>
    </location>
</feature>
<dbReference type="InterPro" id="IPR027417">
    <property type="entry name" value="P-loop_NTPase"/>
</dbReference>
<dbReference type="Pfam" id="PF19778">
    <property type="entry name" value="RE_endonuc"/>
    <property type="match status" value="1"/>
</dbReference>
<dbReference type="GO" id="GO:0003677">
    <property type="term" value="F:DNA binding"/>
    <property type="evidence" value="ECO:0007669"/>
    <property type="project" value="InterPro"/>
</dbReference>
<dbReference type="PANTHER" id="PTHR47396">
    <property type="entry name" value="TYPE I RESTRICTION ENZYME ECOKI R PROTEIN"/>
    <property type="match status" value="1"/>
</dbReference>
<dbReference type="EMBL" id="AF060119">
    <property type="protein sequence ID" value="AAD20953.1"/>
    <property type="molecule type" value="Genomic_DNA"/>
</dbReference>
<dbReference type="GO" id="GO:0005829">
    <property type="term" value="C:cytosol"/>
    <property type="evidence" value="ECO:0007669"/>
    <property type="project" value="TreeGrafter"/>
</dbReference>
<reference evidence="2" key="1">
    <citation type="journal article" date="1999" name="Nucleic Acids Res.">
        <title>Characterization of a CACAG pentanucleotide repeat in Pasteurella haemolytica and its possible role in modulation of a novel type III restriction-modification system.</title>
        <authorList>
            <person name="Ryan K.A."/>
            <person name="Lo R.Y."/>
        </authorList>
    </citation>
    <scope>NUCLEOTIDE SEQUENCE</scope>
</reference>
<protein>
    <submittedName>
        <fullName evidence="2">Restriction endonuclease</fullName>
    </submittedName>
</protein>
<dbReference type="GO" id="GO:0005524">
    <property type="term" value="F:ATP binding"/>
    <property type="evidence" value="ECO:0007669"/>
    <property type="project" value="InterPro"/>
</dbReference>
<reference evidence="2" key="2">
    <citation type="submission" date="2017-07" db="EMBL/GenBank/DDBJ databases">
        <authorList>
            <person name="Sun Z.S."/>
            <person name="Albrecht U."/>
            <person name="Echele G."/>
            <person name="Lee C.C."/>
        </authorList>
    </citation>
    <scope>NUCLEOTIDE SEQUENCE</scope>
</reference>
<accession>Q9X2V4</accession>
<dbReference type="SUPFAM" id="SSF52540">
    <property type="entry name" value="P-loop containing nucleoside triphosphate hydrolases"/>
    <property type="match status" value="2"/>
</dbReference>
<dbReference type="REBASE" id="4028">
    <property type="entry name" value="PhaBI"/>
</dbReference>
<gene>
    <name evidence="2" type="primary">res</name>
</gene>
<dbReference type="GO" id="GO:0015668">
    <property type="term" value="F:type III site-specific deoxyribonuclease activity"/>
    <property type="evidence" value="ECO:0007669"/>
    <property type="project" value="InterPro"/>
</dbReference>
<name>Q9X2V4_MANHA</name>
<dbReference type="Pfam" id="PF04851">
    <property type="entry name" value="ResIII"/>
    <property type="match status" value="1"/>
</dbReference>
<dbReference type="InterPro" id="IPR006935">
    <property type="entry name" value="Helicase/UvrB_N"/>
</dbReference>
<dbReference type="PROSITE" id="PS51192">
    <property type="entry name" value="HELICASE_ATP_BIND_1"/>
    <property type="match status" value="1"/>
</dbReference>